<feature type="transmembrane region" description="Helical" evidence="7">
    <location>
        <begin position="210"/>
        <end position="229"/>
    </location>
</feature>
<evidence type="ECO:0000256" key="4">
    <source>
        <dbReference type="ARBA" id="ARBA00022692"/>
    </source>
</evidence>
<comment type="caution">
    <text evidence="10">The sequence shown here is derived from an EMBL/GenBank/DDBJ whole genome shotgun (WGS) entry which is preliminary data.</text>
</comment>
<evidence type="ECO:0000313" key="11">
    <source>
        <dbReference type="Proteomes" id="UP000178379"/>
    </source>
</evidence>
<evidence type="ECO:0000256" key="1">
    <source>
        <dbReference type="ARBA" id="ARBA00004651"/>
    </source>
</evidence>
<sequence>MLDILPSREVLIDYLSRASTWRQILILLFGLVIAWAASRLLRRPLENASRPGAISDAPRMAVRSGALVVFPLVLWIWLFVAVVLSRRLDLAFDFLRPAMLLTGALVLVRVGVFILRHSLSPGSRLKAWEGTLTAAIWLLLVLHILGWLPAIGQVLDEYAIELGKVRLSLLTAASFIFSIAVLMFIALGLSHALQWRIMKNSTLDDSLKIAVTKLGKFLLLTSAVLIALITAGIDLTALAVFGGALGVGLGLGLQRIVSNFVSGVILGFEGSIRPGDVITMGKTVGTVEALHARHAVIHNFDGQDILVPNEILLTTEITNWSYGDRNVRIKLPVQVSYQDDPEKVIALLEEVAHRHARVLKSPAPAGVLTDFGENGINLELHVWINDPERSQVGLVSELNRQIWKTLKAAGVTIPSPQRTVHVSGAVPEPPRSSGS</sequence>
<dbReference type="PROSITE" id="PS01246">
    <property type="entry name" value="UPF0003"/>
    <property type="match status" value="1"/>
</dbReference>
<accession>A0A1F6T0X0</accession>
<feature type="domain" description="Mechanosensitive ion channel MscS C-terminal" evidence="9">
    <location>
        <begin position="329"/>
        <end position="412"/>
    </location>
</feature>
<feature type="transmembrane region" description="Helical" evidence="7">
    <location>
        <begin position="168"/>
        <end position="189"/>
    </location>
</feature>
<dbReference type="AlphaFoldDB" id="A0A1F6T0X0"/>
<dbReference type="EMBL" id="MFSQ01000112">
    <property type="protein sequence ID" value="OGI38831.1"/>
    <property type="molecule type" value="Genomic_DNA"/>
</dbReference>
<reference evidence="10 11" key="1">
    <citation type="journal article" date="2016" name="Nat. Commun.">
        <title>Thousands of microbial genomes shed light on interconnected biogeochemical processes in an aquifer system.</title>
        <authorList>
            <person name="Anantharaman K."/>
            <person name="Brown C.T."/>
            <person name="Hug L.A."/>
            <person name="Sharon I."/>
            <person name="Castelle C.J."/>
            <person name="Probst A.J."/>
            <person name="Thomas B.C."/>
            <person name="Singh A."/>
            <person name="Wilkins M.J."/>
            <person name="Karaoz U."/>
            <person name="Brodie E.L."/>
            <person name="Williams K.H."/>
            <person name="Hubbard S.S."/>
            <person name="Banfield J.F."/>
        </authorList>
    </citation>
    <scope>NUCLEOTIDE SEQUENCE [LARGE SCALE GENOMIC DNA]</scope>
</reference>
<evidence type="ECO:0008006" key="12">
    <source>
        <dbReference type="Google" id="ProtNLM"/>
    </source>
</evidence>
<dbReference type="Pfam" id="PF00924">
    <property type="entry name" value="MS_channel_2nd"/>
    <property type="match status" value="1"/>
</dbReference>
<dbReference type="SUPFAM" id="SSF82689">
    <property type="entry name" value="Mechanosensitive channel protein MscS (YggB), C-terminal domain"/>
    <property type="match status" value="1"/>
</dbReference>
<dbReference type="InterPro" id="IPR006685">
    <property type="entry name" value="MscS_channel_2nd"/>
</dbReference>
<dbReference type="Gene3D" id="1.10.287.1260">
    <property type="match status" value="1"/>
</dbReference>
<keyword evidence="4 7" id="KW-0812">Transmembrane</keyword>
<organism evidence="10 11">
    <name type="scientific">Candidatus Muproteobacteria bacterium RBG_16_62_13</name>
    <dbReference type="NCBI Taxonomy" id="1817756"/>
    <lineage>
        <taxon>Bacteria</taxon>
        <taxon>Pseudomonadati</taxon>
        <taxon>Pseudomonadota</taxon>
        <taxon>Candidatus Muproteobacteria</taxon>
    </lineage>
</organism>
<dbReference type="InterPro" id="IPR011014">
    <property type="entry name" value="MscS_channel_TM-2"/>
</dbReference>
<feature type="transmembrane region" description="Helical" evidence="7">
    <location>
        <begin position="127"/>
        <end position="148"/>
    </location>
</feature>
<evidence type="ECO:0000259" key="8">
    <source>
        <dbReference type="Pfam" id="PF00924"/>
    </source>
</evidence>
<keyword evidence="5 7" id="KW-1133">Transmembrane helix</keyword>
<evidence type="ECO:0000256" key="6">
    <source>
        <dbReference type="ARBA" id="ARBA00023136"/>
    </source>
</evidence>
<dbReference type="Gene3D" id="3.30.70.100">
    <property type="match status" value="1"/>
</dbReference>
<dbReference type="SUPFAM" id="SSF82861">
    <property type="entry name" value="Mechanosensitive channel protein MscS (YggB), transmembrane region"/>
    <property type="match status" value="1"/>
</dbReference>
<dbReference type="PANTHER" id="PTHR30347">
    <property type="entry name" value="POTASSIUM CHANNEL RELATED"/>
    <property type="match status" value="1"/>
</dbReference>
<dbReference type="PANTHER" id="PTHR30347:SF1">
    <property type="entry name" value="MECHANOSENSITIVE CHANNEL MSCK"/>
    <property type="match status" value="1"/>
</dbReference>
<dbReference type="Gene3D" id="2.30.30.60">
    <property type="match status" value="1"/>
</dbReference>
<evidence type="ECO:0000256" key="7">
    <source>
        <dbReference type="SAM" id="Phobius"/>
    </source>
</evidence>
<feature type="transmembrane region" description="Helical" evidence="7">
    <location>
        <begin position="61"/>
        <end position="82"/>
    </location>
</feature>
<dbReference type="Pfam" id="PF21082">
    <property type="entry name" value="MS_channel_3rd"/>
    <property type="match status" value="1"/>
</dbReference>
<dbReference type="GO" id="GO:0008381">
    <property type="term" value="F:mechanosensitive monoatomic ion channel activity"/>
    <property type="evidence" value="ECO:0007669"/>
    <property type="project" value="UniProtKB-ARBA"/>
</dbReference>
<dbReference type="Proteomes" id="UP000178379">
    <property type="component" value="Unassembled WGS sequence"/>
</dbReference>
<evidence type="ECO:0000259" key="9">
    <source>
        <dbReference type="Pfam" id="PF21082"/>
    </source>
</evidence>
<gene>
    <name evidence="10" type="ORF">A2140_04025</name>
</gene>
<dbReference type="STRING" id="1817756.A2140_04025"/>
<dbReference type="SUPFAM" id="SSF50182">
    <property type="entry name" value="Sm-like ribonucleoproteins"/>
    <property type="match status" value="1"/>
</dbReference>
<evidence type="ECO:0000256" key="5">
    <source>
        <dbReference type="ARBA" id="ARBA00022989"/>
    </source>
</evidence>
<comment type="similarity">
    <text evidence="2">Belongs to the MscS (TC 1.A.23) family.</text>
</comment>
<dbReference type="InterPro" id="IPR023408">
    <property type="entry name" value="MscS_beta-dom_sf"/>
</dbReference>
<feature type="transmembrane region" description="Helical" evidence="7">
    <location>
        <begin position="94"/>
        <end position="115"/>
    </location>
</feature>
<dbReference type="GO" id="GO:0005886">
    <property type="term" value="C:plasma membrane"/>
    <property type="evidence" value="ECO:0007669"/>
    <property type="project" value="UniProtKB-SubCell"/>
</dbReference>
<evidence type="ECO:0000256" key="2">
    <source>
        <dbReference type="ARBA" id="ARBA00008017"/>
    </source>
</evidence>
<proteinExistence type="inferred from homology"/>
<feature type="transmembrane region" description="Helical" evidence="7">
    <location>
        <begin position="20"/>
        <end position="41"/>
    </location>
</feature>
<feature type="domain" description="Mechanosensitive ion channel MscS" evidence="8">
    <location>
        <begin position="256"/>
        <end position="321"/>
    </location>
</feature>
<dbReference type="InterPro" id="IPR006686">
    <property type="entry name" value="MscS_channel_CS"/>
</dbReference>
<comment type="subcellular location">
    <subcellularLocation>
        <location evidence="1">Cell membrane</location>
        <topology evidence="1">Multi-pass membrane protein</topology>
    </subcellularLocation>
</comment>
<protein>
    <recommendedName>
        <fullName evidence="12">Mechanosensitive ion channel protein MscS</fullName>
    </recommendedName>
</protein>
<evidence type="ECO:0000256" key="3">
    <source>
        <dbReference type="ARBA" id="ARBA00022475"/>
    </source>
</evidence>
<dbReference type="InterPro" id="IPR049278">
    <property type="entry name" value="MS_channel_C"/>
</dbReference>
<keyword evidence="6 7" id="KW-0472">Membrane</keyword>
<name>A0A1F6T0X0_9PROT</name>
<dbReference type="InterPro" id="IPR011066">
    <property type="entry name" value="MscS_channel_C_sf"/>
</dbReference>
<evidence type="ECO:0000313" key="10">
    <source>
        <dbReference type="EMBL" id="OGI38831.1"/>
    </source>
</evidence>
<dbReference type="InterPro" id="IPR052702">
    <property type="entry name" value="MscS-like_channel"/>
</dbReference>
<dbReference type="InterPro" id="IPR010920">
    <property type="entry name" value="LSM_dom_sf"/>
</dbReference>
<keyword evidence="3" id="KW-1003">Cell membrane</keyword>